<feature type="transmembrane region" description="Helical" evidence="1">
    <location>
        <begin position="142"/>
        <end position="163"/>
    </location>
</feature>
<protein>
    <submittedName>
        <fullName evidence="2">Uncharacterized protein</fullName>
    </submittedName>
</protein>
<organism evidence="2 3">
    <name type="scientific">Olivibacter ginsenosidimutans</name>
    <dbReference type="NCBI Taxonomy" id="1176537"/>
    <lineage>
        <taxon>Bacteria</taxon>
        <taxon>Pseudomonadati</taxon>
        <taxon>Bacteroidota</taxon>
        <taxon>Sphingobacteriia</taxon>
        <taxon>Sphingobacteriales</taxon>
        <taxon>Sphingobacteriaceae</taxon>
        <taxon>Olivibacter</taxon>
    </lineage>
</organism>
<comment type="caution">
    <text evidence="2">The sequence shown here is derived from an EMBL/GenBank/DDBJ whole genome shotgun (WGS) entry which is preliminary data.</text>
</comment>
<reference evidence="3" key="1">
    <citation type="journal article" date="2019" name="Int. J. Syst. Evol. Microbiol.">
        <title>The Global Catalogue of Microorganisms (GCM) 10K type strain sequencing project: providing services to taxonomists for standard genome sequencing and annotation.</title>
        <authorList>
            <consortium name="The Broad Institute Genomics Platform"/>
            <consortium name="The Broad Institute Genome Sequencing Center for Infectious Disease"/>
            <person name="Wu L."/>
            <person name="Ma J."/>
        </authorList>
    </citation>
    <scope>NUCLEOTIDE SEQUENCE [LARGE SCALE GENOMIC DNA]</scope>
    <source>
        <strain evidence="3">JCM 18200</strain>
    </source>
</reference>
<feature type="transmembrane region" description="Helical" evidence="1">
    <location>
        <begin position="103"/>
        <end position="122"/>
    </location>
</feature>
<keyword evidence="1" id="KW-0472">Membrane</keyword>
<evidence type="ECO:0000313" key="3">
    <source>
        <dbReference type="Proteomes" id="UP001501411"/>
    </source>
</evidence>
<evidence type="ECO:0000256" key="1">
    <source>
        <dbReference type="SAM" id="Phobius"/>
    </source>
</evidence>
<dbReference type="EMBL" id="BAABIQ010000044">
    <property type="protein sequence ID" value="GAA4806686.1"/>
    <property type="molecule type" value="Genomic_DNA"/>
</dbReference>
<evidence type="ECO:0000313" key="2">
    <source>
        <dbReference type="EMBL" id="GAA4806686.1"/>
    </source>
</evidence>
<accession>A0ABP9CBD7</accession>
<dbReference type="Proteomes" id="UP001501411">
    <property type="component" value="Unassembled WGS sequence"/>
</dbReference>
<name>A0ABP9CBD7_9SPHI</name>
<keyword evidence="1" id="KW-0812">Transmembrane</keyword>
<gene>
    <name evidence="2" type="ORF">GCM10023231_39840</name>
</gene>
<keyword evidence="3" id="KW-1185">Reference proteome</keyword>
<proteinExistence type="predicted"/>
<sequence>MKIGVPNLFTTELVVSVDNIIQKYSAEGEEKRISLVLPSKETYTHSYVNKDYLPSPKIKALNECKQLLIYIPKSGKGHTFYGIETLDHQVLQSRRLDLAYAYFNNRFIVFFMIVLPIALYWVAKDIAIRGFYLFLFMLHSFLLAYIWGKVHWFLMIVLIVTLIRLNKKRADRRAQIIEAPNAG</sequence>
<keyword evidence="1" id="KW-1133">Transmembrane helix</keyword>